<evidence type="ECO:0000313" key="3">
    <source>
        <dbReference type="Proteomes" id="UP000265515"/>
    </source>
</evidence>
<reference evidence="2 3" key="1">
    <citation type="journal article" date="2018" name="Cell">
        <title>The Chara Genome: Secondary Complexity and Implications for Plant Terrestrialization.</title>
        <authorList>
            <person name="Nishiyama T."/>
            <person name="Sakayama H."/>
            <person name="Vries J.D."/>
            <person name="Buschmann H."/>
            <person name="Saint-Marcoux D."/>
            <person name="Ullrich K.K."/>
            <person name="Haas F.B."/>
            <person name="Vanderstraeten L."/>
            <person name="Becker D."/>
            <person name="Lang D."/>
            <person name="Vosolsobe S."/>
            <person name="Rombauts S."/>
            <person name="Wilhelmsson P.K.I."/>
            <person name="Janitza P."/>
            <person name="Kern R."/>
            <person name="Heyl A."/>
            <person name="Rumpler F."/>
            <person name="Villalobos L.I.A.C."/>
            <person name="Clay J.M."/>
            <person name="Skokan R."/>
            <person name="Toyoda A."/>
            <person name="Suzuki Y."/>
            <person name="Kagoshima H."/>
            <person name="Schijlen E."/>
            <person name="Tajeshwar N."/>
            <person name="Catarino B."/>
            <person name="Hetherington A.J."/>
            <person name="Saltykova A."/>
            <person name="Bonnot C."/>
            <person name="Breuninger H."/>
            <person name="Symeonidi A."/>
            <person name="Radhakrishnan G.V."/>
            <person name="Van Nieuwerburgh F."/>
            <person name="Deforce D."/>
            <person name="Chang C."/>
            <person name="Karol K.G."/>
            <person name="Hedrich R."/>
            <person name="Ulvskov P."/>
            <person name="Glockner G."/>
            <person name="Delwiche C.F."/>
            <person name="Petrasek J."/>
            <person name="Van de Peer Y."/>
            <person name="Friml J."/>
            <person name="Beilby M."/>
            <person name="Dolan L."/>
            <person name="Kohara Y."/>
            <person name="Sugano S."/>
            <person name="Fujiyama A."/>
            <person name="Delaux P.-M."/>
            <person name="Quint M."/>
            <person name="TheiBen G."/>
            <person name="Hagemann M."/>
            <person name="Harholt J."/>
            <person name="Dunand C."/>
            <person name="Zachgo S."/>
            <person name="Langdale J."/>
            <person name="Maumus F."/>
            <person name="Straeten D.V.D."/>
            <person name="Gould S.B."/>
            <person name="Rensing S.A."/>
        </authorList>
    </citation>
    <scope>NUCLEOTIDE SEQUENCE [LARGE SCALE GENOMIC DNA]</scope>
    <source>
        <strain evidence="2 3">S276</strain>
    </source>
</reference>
<keyword evidence="3" id="KW-1185">Reference proteome</keyword>
<evidence type="ECO:0000256" key="1">
    <source>
        <dbReference type="SAM" id="MobiDB-lite"/>
    </source>
</evidence>
<accession>A0A388L2K1</accession>
<dbReference type="AlphaFoldDB" id="A0A388L2K1"/>
<sequence>MSRVVHRSLRGIRRAPVMDGGSATPAVPGQSHGPTIAGRRAKTESETRIRFRSASTRRTWDRDLRQKTAIYEGKKLIVVGILDGTLRGWPTGRATVGAAAGGSGRRSEAVIGGREGSGSRSTARGWTLSSIRDKSNGTRPRSFNMERFDGVDGAPSHTLCCGISFVRRFSFAGAARGEDAGPIMGVRKGDVEVQEQKLVDASSASSSSSFAKEKEHIEWWMQRVEECTRDQARVLKARLSSDNLLGLNENLRSGR</sequence>
<feature type="compositionally biased region" description="Basic residues" evidence="1">
    <location>
        <begin position="1"/>
        <end position="13"/>
    </location>
</feature>
<protein>
    <submittedName>
        <fullName evidence="2">Uncharacterized protein</fullName>
    </submittedName>
</protein>
<proteinExistence type="predicted"/>
<dbReference type="Proteomes" id="UP000265515">
    <property type="component" value="Unassembled WGS sequence"/>
</dbReference>
<comment type="caution">
    <text evidence="2">The sequence shown here is derived from an EMBL/GenBank/DDBJ whole genome shotgun (WGS) entry which is preliminary data.</text>
</comment>
<dbReference type="EMBL" id="BFEA01000247">
    <property type="protein sequence ID" value="GBG76554.1"/>
    <property type="molecule type" value="Genomic_DNA"/>
</dbReference>
<feature type="region of interest" description="Disordered" evidence="1">
    <location>
        <begin position="1"/>
        <end position="42"/>
    </location>
</feature>
<evidence type="ECO:0000313" key="2">
    <source>
        <dbReference type="EMBL" id="GBG76554.1"/>
    </source>
</evidence>
<feature type="region of interest" description="Disordered" evidence="1">
    <location>
        <begin position="97"/>
        <end position="123"/>
    </location>
</feature>
<dbReference type="Gramene" id="GBG76554">
    <property type="protein sequence ID" value="GBG76554"/>
    <property type="gene ID" value="CBR_g22302"/>
</dbReference>
<organism evidence="2 3">
    <name type="scientific">Chara braunii</name>
    <name type="common">Braun's stonewort</name>
    <dbReference type="NCBI Taxonomy" id="69332"/>
    <lineage>
        <taxon>Eukaryota</taxon>
        <taxon>Viridiplantae</taxon>
        <taxon>Streptophyta</taxon>
        <taxon>Charophyceae</taxon>
        <taxon>Charales</taxon>
        <taxon>Characeae</taxon>
        <taxon>Chara</taxon>
    </lineage>
</organism>
<gene>
    <name evidence="2" type="ORF">CBR_g22302</name>
</gene>
<name>A0A388L2K1_CHABU</name>